<accession>A0AAD2D5P3</accession>
<dbReference type="Proteomes" id="UP001295684">
    <property type="component" value="Unassembled WGS sequence"/>
</dbReference>
<reference evidence="2" key="1">
    <citation type="submission" date="2023-07" db="EMBL/GenBank/DDBJ databases">
        <authorList>
            <consortium name="AG Swart"/>
            <person name="Singh M."/>
            <person name="Singh A."/>
            <person name="Seah K."/>
            <person name="Emmerich C."/>
        </authorList>
    </citation>
    <scope>NUCLEOTIDE SEQUENCE</scope>
    <source>
        <strain evidence="2">DP1</strain>
    </source>
</reference>
<proteinExistence type="predicted"/>
<evidence type="ECO:0000256" key="1">
    <source>
        <dbReference type="SAM" id="Coils"/>
    </source>
</evidence>
<feature type="coiled-coil region" evidence="1">
    <location>
        <begin position="145"/>
        <end position="172"/>
    </location>
</feature>
<organism evidence="2 3">
    <name type="scientific">Euplotes crassus</name>
    <dbReference type="NCBI Taxonomy" id="5936"/>
    <lineage>
        <taxon>Eukaryota</taxon>
        <taxon>Sar</taxon>
        <taxon>Alveolata</taxon>
        <taxon>Ciliophora</taxon>
        <taxon>Intramacronucleata</taxon>
        <taxon>Spirotrichea</taxon>
        <taxon>Hypotrichia</taxon>
        <taxon>Euplotida</taxon>
        <taxon>Euplotidae</taxon>
        <taxon>Moneuplotes</taxon>
    </lineage>
</organism>
<evidence type="ECO:0000313" key="2">
    <source>
        <dbReference type="EMBL" id="CAI2382174.1"/>
    </source>
</evidence>
<dbReference type="EMBL" id="CAMPGE010024326">
    <property type="protein sequence ID" value="CAI2382174.1"/>
    <property type="molecule type" value="Genomic_DNA"/>
</dbReference>
<gene>
    <name evidence="2" type="ORF">ECRASSUSDP1_LOCUS23643</name>
</gene>
<evidence type="ECO:0000313" key="3">
    <source>
        <dbReference type="Proteomes" id="UP001295684"/>
    </source>
</evidence>
<keyword evidence="1" id="KW-0175">Coiled coil</keyword>
<feature type="coiled-coil region" evidence="1">
    <location>
        <begin position="430"/>
        <end position="497"/>
    </location>
</feature>
<comment type="caution">
    <text evidence="2">The sequence shown here is derived from an EMBL/GenBank/DDBJ whole genome shotgun (WGS) entry which is preliminary data.</text>
</comment>
<name>A0AAD2D5P3_EUPCR</name>
<dbReference type="AlphaFoldDB" id="A0AAD2D5P3"/>
<keyword evidence="3" id="KW-1185">Reference proteome</keyword>
<sequence length="818" mass="94057">MSSKKIILSRGKHKDVKFETAGNSYNISEKPNHTSLYSSMPRGRKTLLKDSQNRSYSNLEQIAQKTILSRSRKPRNFIINFNNSHKGLWKRELLTKDSSLENKLYTDSSDFQPRYNMKSQNSFTNFHEKSLNTSFNNGFNPRIKKRISLKRKTELQEKIDQIEIEIAQIAYKDAEKSKSQFEHIANMLIDTFDEVKFIGKIKETPGIAFIDKIFKLHNKLSNSLHLEIKKLLSVLNSMKNTPITYKSHKSQEQPKITTYENLKKIDSQITILNSLTSQNPPKTPQELSNTPKKVLSTDVAHNLALIYAALNNPPSDQLLKLGPQVIYRSKFEDLKKTLKGQFESMQRQTTHALASKILIKASDADKANVLETAEVAIQTETMNKEERKEVWKVKFRRKDEQLDNAIKKLVIKDVELKQITATHVAMNKVIIDQKDKMEKLEETIQDLNRKLDILDTTALKEELSSEKTKILIKNQEITMMGRKIKDLKDQIAHLEDLLSQKPIIPKPSQPNPQHLQPELINLKVEKDSRKSQNNYRKFNWEEMNSYSLKKNEIYTKPQKIVLKDQTYQKIEAPAEEIKLNEDIKDVAYKATISSQTEGIEEVNLAEKKEFIKAEISSKLEKTVKFAATGAEENQQQVSQLKKRVNKSFIPNKTRDLSSLALRKEEKTFSKLPITHIKPKKKDRKLSSNFKVSKVPSVKSETSSEPLKIKSVQPQPHIQTHIPPTLALDEVKDLKITLSVSHSDSELIKRSEKYQRLFHKTGDLLDRDNICNSARSPAKPKCLLKNSLELEEIHEITPPGQGGLLKKQFVNLLGQELKF</sequence>
<protein>
    <submittedName>
        <fullName evidence="2">Uncharacterized protein</fullName>
    </submittedName>
</protein>